<keyword evidence="8" id="KW-1185">Reference proteome</keyword>
<protein>
    <submittedName>
        <fullName evidence="7">Sugar transporter family protein</fullName>
    </submittedName>
</protein>
<evidence type="ECO:0000256" key="5">
    <source>
        <dbReference type="SAM" id="Phobius"/>
    </source>
</evidence>
<feature type="transmembrane region" description="Helical" evidence="5">
    <location>
        <begin position="172"/>
        <end position="190"/>
    </location>
</feature>
<dbReference type="AlphaFoldDB" id="G2KS23"/>
<dbReference type="InterPro" id="IPR020846">
    <property type="entry name" value="MFS_dom"/>
</dbReference>
<dbReference type="STRING" id="856793.MICA_2228"/>
<keyword evidence="7" id="KW-0813">Transport</keyword>
<feature type="transmembrane region" description="Helical" evidence="5">
    <location>
        <begin position="144"/>
        <end position="166"/>
    </location>
</feature>
<name>G2KS23_MICAA</name>
<dbReference type="Proteomes" id="UP000009286">
    <property type="component" value="Chromosome"/>
</dbReference>
<keyword evidence="3 5" id="KW-1133">Transmembrane helix</keyword>
<feature type="transmembrane region" description="Helical" evidence="5">
    <location>
        <begin position="12"/>
        <end position="38"/>
    </location>
</feature>
<dbReference type="OrthoDB" id="9800416at2"/>
<evidence type="ECO:0000259" key="6">
    <source>
        <dbReference type="PROSITE" id="PS50850"/>
    </source>
</evidence>
<comment type="subcellular location">
    <subcellularLocation>
        <location evidence="1">Membrane</location>
        <topology evidence="1">Multi-pass membrane protein</topology>
    </subcellularLocation>
</comment>
<dbReference type="SUPFAM" id="SSF103473">
    <property type="entry name" value="MFS general substrate transporter"/>
    <property type="match status" value="1"/>
</dbReference>
<dbReference type="Pfam" id="PF07690">
    <property type="entry name" value="MFS_1"/>
    <property type="match status" value="1"/>
</dbReference>
<evidence type="ECO:0000313" key="7">
    <source>
        <dbReference type="EMBL" id="AEP10531.1"/>
    </source>
</evidence>
<dbReference type="InterPro" id="IPR036259">
    <property type="entry name" value="MFS_trans_sf"/>
</dbReference>
<evidence type="ECO:0000256" key="4">
    <source>
        <dbReference type="ARBA" id="ARBA00023136"/>
    </source>
</evidence>
<gene>
    <name evidence="7" type="ordered locus">MICA_2228</name>
</gene>
<evidence type="ECO:0000256" key="3">
    <source>
        <dbReference type="ARBA" id="ARBA00022989"/>
    </source>
</evidence>
<evidence type="ECO:0000313" key="8">
    <source>
        <dbReference type="Proteomes" id="UP000009286"/>
    </source>
</evidence>
<dbReference type="EMBL" id="CP002382">
    <property type="protein sequence ID" value="AEP10531.1"/>
    <property type="molecule type" value="Genomic_DNA"/>
</dbReference>
<dbReference type="GO" id="GO:0046943">
    <property type="term" value="F:carboxylic acid transmembrane transporter activity"/>
    <property type="evidence" value="ECO:0007669"/>
    <property type="project" value="TreeGrafter"/>
</dbReference>
<dbReference type="PROSITE" id="PS50850">
    <property type="entry name" value="MFS"/>
    <property type="match status" value="1"/>
</dbReference>
<dbReference type="Gene3D" id="1.20.1250.20">
    <property type="entry name" value="MFS general substrate transporter like domains"/>
    <property type="match status" value="2"/>
</dbReference>
<organism evidence="7 8">
    <name type="scientific">Micavibrio aeruginosavorus (strain ARL-13)</name>
    <dbReference type="NCBI Taxonomy" id="856793"/>
    <lineage>
        <taxon>Bacteria</taxon>
        <taxon>Pseudomonadati</taxon>
        <taxon>Bdellovibrionota</taxon>
        <taxon>Bdellovibrionia</taxon>
        <taxon>Bdellovibrionales</taxon>
        <taxon>Pseudobdellovibrionaceae</taxon>
        <taxon>Micavibrio</taxon>
    </lineage>
</organism>
<dbReference type="RefSeq" id="WP_014103754.1">
    <property type="nucleotide sequence ID" value="NC_016026.1"/>
</dbReference>
<feature type="transmembrane region" description="Helical" evidence="5">
    <location>
        <begin position="347"/>
        <end position="371"/>
    </location>
</feature>
<accession>G2KS23</accession>
<keyword evidence="2 5" id="KW-0812">Transmembrane</keyword>
<keyword evidence="7" id="KW-0762">Sugar transport</keyword>
<dbReference type="PANTHER" id="PTHR23508">
    <property type="entry name" value="CARBOXYLIC ACID TRANSPORTER PROTEIN HOMOLOG"/>
    <property type="match status" value="1"/>
</dbReference>
<evidence type="ECO:0000256" key="2">
    <source>
        <dbReference type="ARBA" id="ARBA00022692"/>
    </source>
</evidence>
<dbReference type="GO" id="GO:0005886">
    <property type="term" value="C:plasma membrane"/>
    <property type="evidence" value="ECO:0007669"/>
    <property type="project" value="TreeGrafter"/>
</dbReference>
<evidence type="ECO:0000256" key="1">
    <source>
        <dbReference type="ARBA" id="ARBA00004141"/>
    </source>
</evidence>
<reference evidence="7 8" key="1">
    <citation type="journal article" date="2011" name="BMC Genomics">
        <title>Genomic insights into an obligate epibiotic bacterial predator: Micavibrio aeruginosavorus ARL-13.</title>
        <authorList>
            <person name="Wang Z."/>
            <person name="Kadouri D."/>
            <person name="Wu M."/>
        </authorList>
    </citation>
    <scope>NUCLEOTIDE SEQUENCE [LARGE SCALE GENOMIC DNA]</scope>
    <source>
        <strain evidence="7 8">ARL-13</strain>
    </source>
</reference>
<feature type="transmembrane region" description="Helical" evidence="5">
    <location>
        <begin position="87"/>
        <end position="104"/>
    </location>
</feature>
<dbReference type="HOGENOM" id="CLU_001265_46_6_5"/>
<feature type="transmembrane region" description="Helical" evidence="5">
    <location>
        <begin position="58"/>
        <end position="75"/>
    </location>
</feature>
<feature type="domain" description="Major facilitator superfamily (MFS) profile" evidence="6">
    <location>
        <begin position="17"/>
        <end position="419"/>
    </location>
</feature>
<dbReference type="InterPro" id="IPR011701">
    <property type="entry name" value="MFS"/>
</dbReference>
<sequence>MGELWTTLKSDRMLTLAIFVAALGYFVDVYDLVLFSVLRVASLKDLGLSGDSLTDSGALLLNMQLIGFLIGGLIWGVMGDRVGRKQVLFGSILLYSLANIANAFVTDIPQYALCRLLAGIGLAGEIGAGITLVSEMMPRHLRGYGTTIVATVGVMGGVAAGFTGHMLPWETAYIVGGVMGLALLLLRVSLSDSKMFKTVRDDDTIKRGDLKMLLTSASRMKRYIACILVGTPPWFVVAVLITFAPEIGAAMNVTGPLSVATALPLCYLGLTVGDGVSGILSQRLHSRKKVIGLFMGLGTILTIIFLNLNGISPTTYYAFCFAIGFSMGFWVLMLTSAAEQFGTNLRATVATSVPNFVRGTGALVISAFVMLKPDLGVVSAAMIVGLATYAIAAAALWGMRETCNVDLDFIEDSVPAKTA</sequence>
<feature type="transmembrane region" description="Helical" evidence="5">
    <location>
        <begin position="290"/>
        <end position="308"/>
    </location>
</feature>
<feature type="transmembrane region" description="Helical" evidence="5">
    <location>
        <begin position="377"/>
        <end position="397"/>
    </location>
</feature>
<dbReference type="eggNOG" id="COG2814">
    <property type="taxonomic scope" value="Bacteria"/>
</dbReference>
<proteinExistence type="predicted"/>
<feature type="transmembrane region" description="Helical" evidence="5">
    <location>
        <begin position="249"/>
        <end position="270"/>
    </location>
</feature>
<dbReference type="KEGG" id="mai:MICA_2228"/>
<keyword evidence="4 5" id="KW-0472">Membrane</keyword>
<feature type="transmembrane region" description="Helical" evidence="5">
    <location>
        <begin position="223"/>
        <end position="243"/>
    </location>
</feature>
<feature type="transmembrane region" description="Helical" evidence="5">
    <location>
        <begin position="314"/>
        <end position="335"/>
    </location>
</feature>
<feature type="transmembrane region" description="Helical" evidence="5">
    <location>
        <begin position="110"/>
        <end position="132"/>
    </location>
</feature>
<dbReference type="PANTHER" id="PTHR23508:SF10">
    <property type="entry name" value="CARBOXYLIC ACID TRANSPORTER PROTEIN HOMOLOG"/>
    <property type="match status" value="1"/>
</dbReference>